<gene>
    <name evidence="1" type="ORF">D1Y85_00585</name>
</gene>
<evidence type="ECO:0008006" key="3">
    <source>
        <dbReference type="Google" id="ProtNLM"/>
    </source>
</evidence>
<evidence type="ECO:0000313" key="1">
    <source>
        <dbReference type="EMBL" id="RQH09688.1"/>
    </source>
</evidence>
<dbReference type="OrthoDB" id="8971138at2"/>
<reference evidence="1 2" key="1">
    <citation type="submission" date="2018-11" db="EMBL/GenBank/DDBJ databases">
        <title>Paraburkholderia sp. DHOA04, isolated from soil.</title>
        <authorList>
            <person name="Gao Z.-H."/>
            <person name="Qiu L.-H."/>
            <person name="Fu J.-C."/>
        </authorList>
    </citation>
    <scope>NUCLEOTIDE SEQUENCE [LARGE SCALE GENOMIC DNA]</scope>
    <source>
        <strain evidence="1 2">DHOA04</strain>
    </source>
</reference>
<dbReference type="EMBL" id="RQIS01000001">
    <property type="protein sequence ID" value="RQH09688.1"/>
    <property type="molecule type" value="Genomic_DNA"/>
</dbReference>
<comment type="caution">
    <text evidence="1">The sequence shown here is derived from an EMBL/GenBank/DDBJ whole genome shotgun (WGS) entry which is preliminary data.</text>
</comment>
<accession>A0A3N6N078</accession>
<proteinExistence type="predicted"/>
<name>A0A3N6N078_9BURK</name>
<keyword evidence="2" id="KW-1185">Reference proteome</keyword>
<evidence type="ECO:0000313" key="2">
    <source>
        <dbReference type="Proteomes" id="UP000272778"/>
    </source>
</evidence>
<dbReference type="AlphaFoldDB" id="A0A3N6N078"/>
<organism evidence="1 2">
    <name type="scientific">Paraburkholderia dinghuensis</name>
    <dbReference type="NCBI Taxonomy" id="2305225"/>
    <lineage>
        <taxon>Bacteria</taxon>
        <taxon>Pseudomonadati</taxon>
        <taxon>Pseudomonadota</taxon>
        <taxon>Betaproteobacteria</taxon>
        <taxon>Burkholderiales</taxon>
        <taxon>Burkholderiaceae</taxon>
        <taxon>Paraburkholderia</taxon>
    </lineage>
</organism>
<sequence length="131" mass="13214">MSQITQVAGNGNVGTNAATITYSNSAPQLPGIQGATSQPSAFAANANGSVQAGITFANNSINVSVQTPSGIATQSIVPGNAQQTGAIAQLLQIAGNNQQVANQLALSLRTQQMSAAMIRQTGVLQALRNGH</sequence>
<protein>
    <recommendedName>
        <fullName evidence="3">Peptidase C39</fullName>
    </recommendedName>
</protein>
<dbReference type="Proteomes" id="UP000272778">
    <property type="component" value="Unassembled WGS sequence"/>
</dbReference>